<reference evidence="1" key="1">
    <citation type="journal article" date="2018" name="Antonie Van Leeuwenhoek">
        <title>Proteinivorax hydrogeniformans sp. nov., an anaerobic, haloalkaliphilic bacterium fermenting proteinaceous compounds with high hydrogen production.</title>
        <authorList>
            <person name="Boltyanskaya Y."/>
            <person name="Detkova E."/>
            <person name="Pimenov N."/>
            <person name="Kevbrin V."/>
        </authorList>
    </citation>
    <scope>NUCLEOTIDE SEQUENCE</scope>
    <source>
        <strain evidence="1">Z-710</strain>
    </source>
</reference>
<dbReference type="EMBL" id="CP159485">
    <property type="protein sequence ID" value="XCI29630.1"/>
    <property type="molecule type" value="Genomic_DNA"/>
</dbReference>
<sequence length="53" mass="5965">MVKNENSVRKVICAASQALTMIEEGICIEIAVKEVSELYQVNPKEVLEFIQPE</sequence>
<proteinExistence type="predicted"/>
<protein>
    <submittedName>
        <fullName evidence="1">Uncharacterized protein</fullName>
    </submittedName>
</protein>
<reference evidence="1" key="2">
    <citation type="submission" date="2024-06" db="EMBL/GenBank/DDBJ databases">
        <authorList>
            <person name="Petrova K.O."/>
            <person name="Toshchakov S.V."/>
            <person name="Boltjanskaja Y.V."/>
            <person name="Kevbrin V.V."/>
        </authorList>
    </citation>
    <scope>NUCLEOTIDE SEQUENCE</scope>
    <source>
        <strain evidence="1">Z-710</strain>
    </source>
</reference>
<gene>
    <name evidence="1" type="ORF">PRVXH_000960</name>
</gene>
<name>A0AAU8HW81_9FIRM</name>
<dbReference type="RefSeq" id="WP_353894178.1">
    <property type="nucleotide sequence ID" value="NZ_CP159485.1"/>
</dbReference>
<organism evidence="1">
    <name type="scientific">Proteinivorax hydrogeniformans</name>
    <dbReference type="NCBI Taxonomy" id="1826727"/>
    <lineage>
        <taxon>Bacteria</taxon>
        <taxon>Bacillati</taxon>
        <taxon>Bacillota</taxon>
        <taxon>Clostridia</taxon>
        <taxon>Eubacteriales</taxon>
        <taxon>Proteinivoracaceae</taxon>
        <taxon>Proteinivorax</taxon>
    </lineage>
</organism>
<dbReference type="AlphaFoldDB" id="A0AAU8HW81"/>
<accession>A0AAU8HW81</accession>
<evidence type="ECO:0000313" key="1">
    <source>
        <dbReference type="EMBL" id="XCI29630.1"/>
    </source>
</evidence>